<reference evidence="1 2" key="1">
    <citation type="submission" date="2014-07" db="EMBL/GenBank/DDBJ databases">
        <title>Expanding our view of genomic diversity in Candidatus Accumulibacter clades.</title>
        <authorList>
            <person name="Skennerton C.T."/>
            <person name="Barr J.J."/>
            <person name="Slater F.R."/>
            <person name="Bond P.L."/>
            <person name="Tyson G.W."/>
        </authorList>
    </citation>
    <scope>NUCLEOTIDE SEQUENCE [LARGE SCALE GENOMIC DNA]</scope>
    <source>
        <strain evidence="2">SK-01</strain>
    </source>
</reference>
<protein>
    <submittedName>
        <fullName evidence="1">Uncharacterized protein</fullName>
    </submittedName>
</protein>
<evidence type="ECO:0000313" key="2">
    <source>
        <dbReference type="Proteomes" id="UP000019812"/>
    </source>
</evidence>
<dbReference type="EMBL" id="JDSS02000037">
    <property type="protein sequence ID" value="KFB66992.1"/>
    <property type="molecule type" value="Genomic_DNA"/>
</dbReference>
<evidence type="ECO:0000313" key="1">
    <source>
        <dbReference type="EMBL" id="KFB66992.1"/>
    </source>
</evidence>
<comment type="caution">
    <text evidence="1">The sequence shown here is derived from an EMBL/GenBank/DDBJ whole genome shotgun (WGS) entry which is preliminary data.</text>
</comment>
<accession>A0A084XWZ8</accession>
<organism evidence="1 2">
    <name type="scientific">Candidatus Accumulibacter vicinus</name>
    <dbReference type="NCBI Taxonomy" id="2954382"/>
    <lineage>
        <taxon>Bacteria</taxon>
        <taxon>Pseudomonadati</taxon>
        <taxon>Pseudomonadota</taxon>
        <taxon>Betaproteobacteria</taxon>
        <taxon>Candidatus Accumulibacter</taxon>
    </lineage>
</organism>
<name>A0A084XWZ8_9PROT</name>
<gene>
    <name evidence="1" type="ORF">CAPSK01_003933</name>
</gene>
<proteinExistence type="predicted"/>
<dbReference type="AlphaFoldDB" id="A0A084XWZ8"/>
<dbReference type="Proteomes" id="UP000019812">
    <property type="component" value="Unassembled WGS sequence"/>
</dbReference>
<dbReference type="STRING" id="1457154.CAPSK01_003933"/>
<dbReference type="RefSeq" id="WP_273703910.1">
    <property type="nucleotide sequence ID" value="NZ_JDSS02000037.1"/>
</dbReference>
<sequence length="53" mass="6475">MGWRRQDRQLRLGQRVDAMIKALDRLRLQPLAFQVLQMRFDQKNLAEALREFF</sequence>